<proteinExistence type="predicted"/>
<accession>A0A060N4S8</accession>
<organism evidence="1">
    <name type="scientific">Clostridium botulinum B str. Osaka05</name>
    <dbReference type="NCBI Taxonomy" id="1407017"/>
    <lineage>
        <taxon>Bacteria</taxon>
        <taxon>Bacillati</taxon>
        <taxon>Bacillota</taxon>
        <taxon>Clostridia</taxon>
        <taxon>Eubacteriales</taxon>
        <taxon>Clostridiaceae</taxon>
        <taxon>Clostridium</taxon>
    </lineage>
</organism>
<reference evidence="1" key="1">
    <citation type="submission" date="2013-10" db="EMBL/GenBank/DDBJ databases">
        <title>Draft genome sequence of Clostridium botulinum type B strain Osaka05.</title>
        <authorList>
            <person name="Sakaguchi Y."/>
            <person name="Hosomi K."/>
            <person name="Uchiyama J."/>
            <person name="Ogura Y."/>
            <person name="Sakaguchi M."/>
            <person name="Kohda T."/>
            <person name="Mukamoto M."/>
            <person name="Misawa N."/>
            <person name="Matsuzaki S."/>
            <person name="Hayashi T."/>
            <person name="Kozaki S."/>
        </authorList>
    </citation>
    <scope>NUCLEOTIDE SEQUENCE</scope>
    <source>
        <strain evidence="1">Osaka05</strain>
    </source>
</reference>
<evidence type="ECO:0000313" key="1">
    <source>
        <dbReference type="EMBL" id="BAO04797.1"/>
    </source>
</evidence>
<gene>
    <name evidence="1" type="ORF">CBO05P1_078</name>
</gene>
<dbReference type="AlphaFoldDB" id="A0A060N4S8"/>
<dbReference type="RefSeq" id="WP_030031848.1">
    <property type="nucleotide sequence ID" value="NZ_BA000058.1"/>
</dbReference>
<protein>
    <submittedName>
        <fullName evidence="1">Uncharacterized protein</fullName>
    </submittedName>
</protein>
<name>A0A060N4S8_CLOBO</name>
<dbReference type="Proteomes" id="UP000054164">
    <property type="component" value="Unassembled WGS sequence"/>
</dbReference>
<sequence>MRLEKVRNKNKGYNIYLIIANREYGSYWTSPPKSVDHADLEYIKDRYPKINTNIRMNQFKELYKNLWIEITENQKGIMKHCIGLDYKKKPYRNYFFTSYKNEEWNNLVTKGLAIKSTKEPDKYDCVYFWLSKQGVEFILNKSISDKVYNEL</sequence>
<dbReference type="HOGENOM" id="CLU_1737332_0_0_9"/>
<dbReference type="EMBL" id="BA000058">
    <property type="protein sequence ID" value="BAO04797.1"/>
    <property type="molecule type" value="Genomic_DNA"/>
</dbReference>